<evidence type="ECO:0000313" key="2">
    <source>
        <dbReference type="EMBL" id="MCF2526167.1"/>
    </source>
</evidence>
<dbReference type="InterPro" id="IPR041176">
    <property type="entry name" value="VWA_3_C"/>
</dbReference>
<dbReference type="CDD" id="cd00198">
    <property type="entry name" value="vWFA"/>
    <property type="match status" value="1"/>
</dbReference>
<dbReference type="InterPro" id="IPR051266">
    <property type="entry name" value="CLCR"/>
</dbReference>
<dbReference type="Proteomes" id="UP001165378">
    <property type="component" value="Unassembled WGS sequence"/>
</dbReference>
<dbReference type="EMBL" id="JAKFHA010000001">
    <property type="protein sequence ID" value="MCF2526167.1"/>
    <property type="molecule type" value="Genomic_DNA"/>
</dbReference>
<dbReference type="InterPro" id="IPR036465">
    <property type="entry name" value="vWFA_dom_sf"/>
</dbReference>
<feature type="domain" description="VWFA" evidence="1">
    <location>
        <begin position="54"/>
        <end position="237"/>
    </location>
</feature>
<dbReference type="PROSITE" id="PS50234">
    <property type="entry name" value="VWFA"/>
    <property type="match status" value="1"/>
</dbReference>
<gene>
    <name evidence="2" type="ORF">LZ495_02880</name>
</gene>
<accession>A0AA41PX64</accession>
<dbReference type="Pfam" id="PF18571">
    <property type="entry name" value="VWA_3_C"/>
    <property type="match status" value="1"/>
</dbReference>
<dbReference type="SMART" id="SM00327">
    <property type="entry name" value="VWA"/>
    <property type="match status" value="1"/>
</dbReference>
<proteinExistence type="predicted"/>
<dbReference type="SUPFAM" id="SSF53300">
    <property type="entry name" value="vWA-like"/>
    <property type="match status" value="1"/>
</dbReference>
<organism evidence="2 3">
    <name type="scientific">Yinghuangia soli</name>
    <dbReference type="NCBI Taxonomy" id="2908204"/>
    <lineage>
        <taxon>Bacteria</taxon>
        <taxon>Bacillati</taxon>
        <taxon>Actinomycetota</taxon>
        <taxon>Actinomycetes</taxon>
        <taxon>Kitasatosporales</taxon>
        <taxon>Streptomycetaceae</taxon>
        <taxon>Yinghuangia</taxon>
    </lineage>
</organism>
<dbReference type="AlphaFoldDB" id="A0AA41PX64"/>
<dbReference type="Gene3D" id="2.60.40.3670">
    <property type="match status" value="1"/>
</dbReference>
<dbReference type="Gene3D" id="3.40.50.410">
    <property type="entry name" value="von Willebrand factor, type A domain"/>
    <property type="match status" value="1"/>
</dbReference>
<name>A0AA41PX64_9ACTN</name>
<dbReference type="Pfam" id="PF13768">
    <property type="entry name" value="VWA_3"/>
    <property type="match status" value="1"/>
</dbReference>
<sequence length="439" mass="46651">MSANASPSGAPDFAVEVFQNQYLPMGGREVHAIATVTATGAAGVSAGAGSGQAAEVILVDTSGSMDFPASKLAAAKQATKAAIDAMPNGTLLAIVSGTGMATMVYPPEERMVVLDEHSRREAKRAVDKLRARGGTAIGQWLRAAKRLLDPYPHAIRHAILLTDGKDESETAADLAAAIEACQGVFTCDCRGVGTDWVVAELRQVASGLLGSLDIVAEPANLVADFTAMIENAMGKAVADVALRVRTPGSAQVKFVKQVRPTIEELTHRRADAGPNIGDYPTGSWGAESRDYHICLEVEPGDLYDPVRVGLVSLVSRGADGTENELTRIGVFAEWTDNEDLSTKISKEVAFYTGRAEMANAIQEGLEKRRDGEEHEATALLGRALRLANEAGDDHTAKLIKNVVEEDPVTGTLKLRRKVSDADEMTLDTDSVKTSRLRTS</sequence>
<evidence type="ECO:0000259" key="1">
    <source>
        <dbReference type="PROSITE" id="PS50234"/>
    </source>
</evidence>
<dbReference type="InterPro" id="IPR002035">
    <property type="entry name" value="VWF_A"/>
</dbReference>
<reference evidence="2" key="1">
    <citation type="submission" date="2022-01" db="EMBL/GenBank/DDBJ databases">
        <title>Genome-Based Taxonomic Classification of the Phylum Actinobacteria.</title>
        <authorList>
            <person name="Gao Y."/>
        </authorList>
    </citation>
    <scope>NUCLEOTIDE SEQUENCE</scope>
    <source>
        <strain evidence="2">KLBMP 8922</strain>
    </source>
</reference>
<dbReference type="PANTHER" id="PTHR10579:SF43">
    <property type="entry name" value="ZINC FINGER (C3HC4-TYPE RING FINGER) FAMILY PROTEIN"/>
    <property type="match status" value="1"/>
</dbReference>
<dbReference type="PANTHER" id="PTHR10579">
    <property type="entry name" value="CALCIUM-ACTIVATED CHLORIDE CHANNEL REGULATOR"/>
    <property type="match status" value="1"/>
</dbReference>
<protein>
    <submittedName>
        <fullName evidence="2">VWA domain-containing protein</fullName>
    </submittedName>
</protein>
<dbReference type="RefSeq" id="WP_235050221.1">
    <property type="nucleotide sequence ID" value="NZ_JAKFHA010000001.1"/>
</dbReference>
<keyword evidence="3" id="KW-1185">Reference proteome</keyword>
<comment type="caution">
    <text evidence="2">The sequence shown here is derived from an EMBL/GenBank/DDBJ whole genome shotgun (WGS) entry which is preliminary data.</text>
</comment>
<evidence type="ECO:0000313" key="3">
    <source>
        <dbReference type="Proteomes" id="UP001165378"/>
    </source>
</evidence>
<dbReference type="Gene3D" id="1.20.120.1690">
    <property type="match status" value="1"/>
</dbReference>